<dbReference type="GO" id="GO:0043024">
    <property type="term" value="F:ribosomal small subunit binding"/>
    <property type="evidence" value="ECO:0007669"/>
    <property type="project" value="TreeGrafter"/>
</dbReference>
<comment type="function">
    <text evidence="2">One of several proteins that assist in the late maturation steps of the functional core of the 30S ribosomal subunit. Associates with free 30S ribosomal subunits (but not with 30S subunits that are part of 70S ribosomes or polysomes). Required for efficient processing of 16S rRNA. May interact with the 5'-terminal helix region of 16S rRNA.</text>
</comment>
<evidence type="ECO:0000256" key="1">
    <source>
        <dbReference type="ARBA" id="ARBA00022517"/>
    </source>
</evidence>
<dbReference type="GO" id="GO:0005829">
    <property type="term" value="C:cytosol"/>
    <property type="evidence" value="ECO:0007669"/>
    <property type="project" value="TreeGrafter"/>
</dbReference>
<evidence type="ECO:0000313" key="3">
    <source>
        <dbReference type="EMBL" id="HIZ85377.1"/>
    </source>
</evidence>
<organism evidence="3 4">
    <name type="scientific">Candidatus Coprenecus stercoravium</name>
    <dbReference type="NCBI Taxonomy" id="2840735"/>
    <lineage>
        <taxon>Bacteria</taxon>
        <taxon>Pseudomonadati</taxon>
        <taxon>Bacteroidota</taxon>
        <taxon>Bacteroidia</taxon>
        <taxon>Bacteroidales</taxon>
        <taxon>Rikenellaceae</taxon>
        <taxon>Rikenellaceae incertae sedis</taxon>
        <taxon>Candidatus Coprenecus</taxon>
    </lineage>
</organism>
<dbReference type="NCBIfam" id="TIGR00082">
    <property type="entry name" value="rbfA"/>
    <property type="match status" value="1"/>
</dbReference>
<dbReference type="SUPFAM" id="SSF89919">
    <property type="entry name" value="Ribosome-binding factor A, RbfA"/>
    <property type="match status" value="1"/>
</dbReference>
<dbReference type="InterPro" id="IPR023799">
    <property type="entry name" value="RbfA_dom_sf"/>
</dbReference>
<gene>
    <name evidence="2 3" type="primary">rbfA</name>
    <name evidence="3" type="ORF">IAC04_02680</name>
</gene>
<sequence length="114" mass="12638">MEGESTRQLKVARELQRHLAEIIRSKGMAAFDGALVSVSGVSISPDLAVAKVYVSIFPSAKQGKVFGMIQESARSMRGELGRQMAKQLRIIPELVFYLDDSLDYVEHIDELLAK</sequence>
<proteinExistence type="inferred from homology"/>
<comment type="subcellular location">
    <subcellularLocation>
        <location evidence="2">Cytoplasm</location>
    </subcellularLocation>
</comment>
<dbReference type="InterPro" id="IPR015946">
    <property type="entry name" value="KH_dom-like_a/b"/>
</dbReference>
<dbReference type="AlphaFoldDB" id="A0A9D2GNL5"/>
<evidence type="ECO:0000313" key="4">
    <source>
        <dbReference type="Proteomes" id="UP000824115"/>
    </source>
</evidence>
<dbReference type="Pfam" id="PF02033">
    <property type="entry name" value="RBFA"/>
    <property type="match status" value="1"/>
</dbReference>
<dbReference type="Gene3D" id="3.30.300.20">
    <property type="match status" value="1"/>
</dbReference>
<dbReference type="EMBL" id="DXAW01000053">
    <property type="protein sequence ID" value="HIZ85377.1"/>
    <property type="molecule type" value="Genomic_DNA"/>
</dbReference>
<reference evidence="3" key="2">
    <citation type="submission" date="2021-04" db="EMBL/GenBank/DDBJ databases">
        <authorList>
            <person name="Gilroy R."/>
        </authorList>
    </citation>
    <scope>NUCLEOTIDE SEQUENCE</scope>
    <source>
        <strain evidence="3">Gambia16-554</strain>
    </source>
</reference>
<dbReference type="PANTHER" id="PTHR33515">
    <property type="entry name" value="RIBOSOME-BINDING FACTOR A, CHLOROPLASTIC-RELATED"/>
    <property type="match status" value="1"/>
</dbReference>
<dbReference type="Proteomes" id="UP000824115">
    <property type="component" value="Unassembled WGS sequence"/>
</dbReference>
<reference evidence="3" key="1">
    <citation type="journal article" date="2021" name="PeerJ">
        <title>Extensive microbial diversity within the chicken gut microbiome revealed by metagenomics and culture.</title>
        <authorList>
            <person name="Gilroy R."/>
            <person name="Ravi A."/>
            <person name="Getino M."/>
            <person name="Pursley I."/>
            <person name="Horton D.L."/>
            <person name="Alikhan N.F."/>
            <person name="Baker D."/>
            <person name="Gharbi K."/>
            <person name="Hall N."/>
            <person name="Watson M."/>
            <person name="Adriaenssens E.M."/>
            <person name="Foster-Nyarko E."/>
            <person name="Jarju S."/>
            <person name="Secka A."/>
            <person name="Antonio M."/>
            <person name="Oren A."/>
            <person name="Chaudhuri R.R."/>
            <person name="La Ragione R."/>
            <person name="Hildebrand F."/>
            <person name="Pallen M.J."/>
        </authorList>
    </citation>
    <scope>NUCLEOTIDE SEQUENCE</scope>
    <source>
        <strain evidence="3">Gambia16-554</strain>
    </source>
</reference>
<keyword evidence="2" id="KW-0963">Cytoplasm</keyword>
<protein>
    <recommendedName>
        <fullName evidence="2">Ribosome-binding factor A</fullName>
    </recommendedName>
</protein>
<comment type="similarity">
    <text evidence="2">Belongs to the RbfA family.</text>
</comment>
<dbReference type="GO" id="GO:0030490">
    <property type="term" value="P:maturation of SSU-rRNA"/>
    <property type="evidence" value="ECO:0007669"/>
    <property type="project" value="UniProtKB-UniRule"/>
</dbReference>
<evidence type="ECO:0000256" key="2">
    <source>
        <dbReference type="HAMAP-Rule" id="MF_00003"/>
    </source>
</evidence>
<dbReference type="PANTHER" id="PTHR33515:SF1">
    <property type="entry name" value="RIBOSOME-BINDING FACTOR A, CHLOROPLASTIC-RELATED"/>
    <property type="match status" value="1"/>
</dbReference>
<comment type="caution">
    <text evidence="3">The sequence shown here is derived from an EMBL/GenBank/DDBJ whole genome shotgun (WGS) entry which is preliminary data.</text>
</comment>
<accession>A0A9D2GNL5</accession>
<dbReference type="HAMAP" id="MF_00003">
    <property type="entry name" value="RbfA"/>
    <property type="match status" value="1"/>
</dbReference>
<keyword evidence="1 2" id="KW-0690">Ribosome biogenesis</keyword>
<comment type="subunit">
    <text evidence="2">Monomer. Binds 30S ribosomal subunits, but not 50S ribosomal subunits or 70S ribosomes.</text>
</comment>
<dbReference type="InterPro" id="IPR000238">
    <property type="entry name" value="RbfA"/>
</dbReference>
<name>A0A9D2GNL5_9BACT</name>